<feature type="region of interest" description="Disordered" evidence="1">
    <location>
        <begin position="45"/>
        <end position="89"/>
    </location>
</feature>
<sequence length="89" mass="9740">MAQKLKEILGPQDGILSCEEELAPVFCKPKLIPLKSITVEKLERMQRDATEKAQAAKTAENDSGEGDATDHTSTGQKAKPDIWSSEQDI</sequence>
<dbReference type="PANTHER" id="PTHR28596:SF1">
    <property type="entry name" value="BBSOME-INTERACTING PROTEIN 1"/>
    <property type="match status" value="1"/>
</dbReference>
<name>A0A0N4VCC7_ENTVE</name>
<reference evidence="2 3" key="2">
    <citation type="submission" date="2018-10" db="EMBL/GenBank/DDBJ databases">
        <authorList>
            <consortium name="Pathogen Informatics"/>
        </authorList>
    </citation>
    <scope>NUCLEOTIDE SEQUENCE [LARGE SCALE GENOMIC DNA]</scope>
</reference>
<dbReference type="GO" id="GO:0060271">
    <property type="term" value="P:cilium assembly"/>
    <property type="evidence" value="ECO:0007669"/>
    <property type="project" value="InterPro"/>
</dbReference>
<dbReference type="Pfam" id="PF14777">
    <property type="entry name" value="BBIP10"/>
    <property type="match status" value="1"/>
</dbReference>
<dbReference type="STRING" id="51028.A0A0N4VCC7"/>
<evidence type="ECO:0000313" key="3">
    <source>
        <dbReference type="Proteomes" id="UP000274131"/>
    </source>
</evidence>
<dbReference type="PANTHER" id="PTHR28596">
    <property type="entry name" value="BBSOME-INTERACTING PROTEIN 1"/>
    <property type="match status" value="1"/>
</dbReference>
<dbReference type="AlphaFoldDB" id="A0A0N4VCC7"/>
<evidence type="ECO:0000313" key="4">
    <source>
        <dbReference type="WBParaSite" id="EVEC_0000821701-mRNA-1"/>
    </source>
</evidence>
<evidence type="ECO:0000256" key="1">
    <source>
        <dbReference type="SAM" id="MobiDB-lite"/>
    </source>
</evidence>
<reference evidence="4" key="1">
    <citation type="submission" date="2017-02" db="UniProtKB">
        <authorList>
            <consortium name="WormBaseParasite"/>
        </authorList>
    </citation>
    <scope>IDENTIFICATION</scope>
</reference>
<organism evidence="4">
    <name type="scientific">Enterobius vermicularis</name>
    <name type="common">Human pinworm</name>
    <dbReference type="NCBI Taxonomy" id="51028"/>
    <lineage>
        <taxon>Eukaryota</taxon>
        <taxon>Metazoa</taxon>
        <taxon>Ecdysozoa</taxon>
        <taxon>Nematoda</taxon>
        <taxon>Chromadorea</taxon>
        <taxon>Rhabditida</taxon>
        <taxon>Spirurina</taxon>
        <taxon>Oxyuridomorpha</taxon>
        <taxon>Oxyuroidea</taxon>
        <taxon>Oxyuridae</taxon>
        <taxon>Enterobius</taxon>
    </lineage>
</organism>
<dbReference type="OrthoDB" id="2154978at2759"/>
<dbReference type="EMBL" id="UXUI01009050">
    <property type="protein sequence ID" value="VDD92950.1"/>
    <property type="molecule type" value="Genomic_DNA"/>
</dbReference>
<keyword evidence="3" id="KW-1185">Reference proteome</keyword>
<proteinExistence type="predicted"/>
<accession>A0A0N4VCC7</accession>
<dbReference type="GO" id="GO:0034464">
    <property type="term" value="C:BBSome"/>
    <property type="evidence" value="ECO:0007669"/>
    <property type="project" value="InterPro"/>
</dbReference>
<dbReference type="InterPro" id="IPR028233">
    <property type="entry name" value="BBIP10"/>
</dbReference>
<dbReference type="GO" id="GO:0097500">
    <property type="term" value="P:receptor localization to non-motile cilium"/>
    <property type="evidence" value="ECO:0007669"/>
    <property type="project" value="TreeGrafter"/>
</dbReference>
<evidence type="ECO:0000313" key="2">
    <source>
        <dbReference type="EMBL" id="VDD92950.1"/>
    </source>
</evidence>
<gene>
    <name evidence="2" type="ORF">EVEC_LOCUS7701</name>
</gene>
<dbReference type="WBParaSite" id="EVEC_0000821701-mRNA-1">
    <property type="protein sequence ID" value="EVEC_0000821701-mRNA-1"/>
    <property type="gene ID" value="EVEC_0000821701"/>
</dbReference>
<dbReference type="Proteomes" id="UP000274131">
    <property type="component" value="Unassembled WGS sequence"/>
</dbReference>
<protein>
    <submittedName>
        <fullName evidence="4">BBIP1</fullName>
    </submittedName>
</protein>